<reference evidence="5 6" key="1">
    <citation type="submission" date="2020-11" db="EMBL/GenBank/DDBJ databases">
        <title>Description of Pontivivens ytuae sp. nov. isolated from deep sea sediment of Mariana Trench.</title>
        <authorList>
            <person name="Wang Z."/>
            <person name="Sun Q.-L."/>
            <person name="Xu X.-D."/>
            <person name="Tang Y.-Z."/>
            <person name="Zhang J."/>
        </authorList>
    </citation>
    <scope>NUCLEOTIDE SEQUENCE [LARGE SCALE GENOMIC DNA]</scope>
    <source>
        <strain evidence="5 6">MT2928</strain>
    </source>
</reference>
<protein>
    <submittedName>
        <fullName evidence="5">Helix-turn-helix transcriptional regulator</fullName>
    </submittedName>
</protein>
<dbReference type="InterPro" id="IPR036388">
    <property type="entry name" value="WH-like_DNA-bd_sf"/>
</dbReference>
<evidence type="ECO:0000256" key="3">
    <source>
        <dbReference type="ARBA" id="ARBA00023163"/>
    </source>
</evidence>
<dbReference type="PANTHER" id="PTHR43132">
    <property type="entry name" value="ARSENICAL RESISTANCE OPERON REPRESSOR ARSR-RELATED"/>
    <property type="match status" value="1"/>
</dbReference>
<name>A0A7S9QBV1_9RHOB</name>
<dbReference type="InterPro" id="IPR001845">
    <property type="entry name" value="HTH_ArsR_DNA-bd_dom"/>
</dbReference>
<keyword evidence="1" id="KW-0805">Transcription regulation</keyword>
<keyword evidence="3" id="KW-0804">Transcription</keyword>
<dbReference type="GO" id="GO:0003677">
    <property type="term" value="F:DNA binding"/>
    <property type="evidence" value="ECO:0007669"/>
    <property type="project" value="UniProtKB-KW"/>
</dbReference>
<evidence type="ECO:0000313" key="6">
    <source>
        <dbReference type="Proteomes" id="UP000594800"/>
    </source>
</evidence>
<dbReference type="InterPro" id="IPR011991">
    <property type="entry name" value="ArsR-like_HTH"/>
</dbReference>
<evidence type="ECO:0000259" key="4">
    <source>
        <dbReference type="PROSITE" id="PS50987"/>
    </source>
</evidence>
<proteinExistence type="predicted"/>
<evidence type="ECO:0000256" key="2">
    <source>
        <dbReference type="ARBA" id="ARBA00023125"/>
    </source>
</evidence>
<dbReference type="GO" id="GO:0003700">
    <property type="term" value="F:DNA-binding transcription factor activity"/>
    <property type="evidence" value="ECO:0007669"/>
    <property type="project" value="InterPro"/>
</dbReference>
<dbReference type="AlphaFoldDB" id="A0A7S9QBV1"/>
<dbReference type="InterPro" id="IPR051011">
    <property type="entry name" value="Metal_resp_trans_reg"/>
</dbReference>
<dbReference type="PROSITE" id="PS50987">
    <property type="entry name" value="HTH_ARSR_2"/>
    <property type="match status" value="1"/>
</dbReference>
<keyword evidence="2" id="KW-0238">DNA-binding</keyword>
<sequence>MTEDQAAATLNALAQPLRLRMLRHLVRCGPAGSRAGDLAQAVEVAPSLASFHLNTLSQAGLIVAEKVSRSVVYRADFAALGSLVGYLVNDCCAADPRVAACCSPAAQPGG</sequence>
<dbReference type="SMART" id="SM00418">
    <property type="entry name" value="HTH_ARSR"/>
    <property type="match status" value="1"/>
</dbReference>
<keyword evidence="6" id="KW-1185">Reference proteome</keyword>
<organism evidence="5 6">
    <name type="scientific">Pontivivens ytuae</name>
    <dbReference type="NCBI Taxonomy" id="2789856"/>
    <lineage>
        <taxon>Bacteria</taxon>
        <taxon>Pseudomonadati</taxon>
        <taxon>Pseudomonadota</taxon>
        <taxon>Alphaproteobacteria</taxon>
        <taxon>Rhodobacterales</taxon>
        <taxon>Paracoccaceae</taxon>
        <taxon>Pontivivens</taxon>
    </lineage>
</organism>
<evidence type="ECO:0000256" key="1">
    <source>
        <dbReference type="ARBA" id="ARBA00023015"/>
    </source>
</evidence>
<evidence type="ECO:0000313" key="5">
    <source>
        <dbReference type="EMBL" id="QPH53273.1"/>
    </source>
</evidence>
<dbReference type="EMBL" id="CP064942">
    <property type="protein sequence ID" value="QPH53273.1"/>
    <property type="molecule type" value="Genomic_DNA"/>
</dbReference>
<accession>A0A7S9QBV1</accession>
<gene>
    <name evidence="5" type="ORF">I0K15_15985</name>
</gene>
<dbReference type="Proteomes" id="UP000594800">
    <property type="component" value="Chromosome"/>
</dbReference>
<dbReference type="Pfam" id="PF12840">
    <property type="entry name" value="HTH_20"/>
    <property type="match status" value="1"/>
</dbReference>
<dbReference type="InterPro" id="IPR036390">
    <property type="entry name" value="WH_DNA-bd_sf"/>
</dbReference>
<dbReference type="Gene3D" id="1.10.10.10">
    <property type="entry name" value="Winged helix-like DNA-binding domain superfamily/Winged helix DNA-binding domain"/>
    <property type="match status" value="1"/>
</dbReference>
<dbReference type="PANTHER" id="PTHR43132:SF2">
    <property type="entry name" value="ARSENICAL RESISTANCE OPERON REPRESSOR ARSR-RELATED"/>
    <property type="match status" value="1"/>
</dbReference>
<dbReference type="SUPFAM" id="SSF46785">
    <property type="entry name" value="Winged helix' DNA-binding domain"/>
    <property type="match status" value="1"/>
</dbReference>
<dbReference type="KEGG" id="poz:I0K15_15985"/>
<dbReference type="CDD" id="cd00090">
    <property type="entry name" value="HTH_ARSR"/>
    <property type="match status" value="1"/>
</dbReference>
<feature type="domain" description="HTH arsR-type" evidence="4">
    <location>
        <begin position="1"/>
        <end position="95"/>
    </location>
</feature>
<dbReference type="RefSeq" id="WP_196102484.1">
    <property type="nucleotide sequence ID" value="NZ_CP064942.1"/>
</dbReference>
<dbReference type="PRINTS" id="PR00778">
    <property type="entry name" value="HTHARSR"/>
</dbReference>
<dbReference type="NCBIfam" id="NF033788">
    <property type="entry name" value="HTH_metalloreg"/>
    <property type="match status" value="1"/>
</dbReference>